<dbReference type="Pfam" id="PF01494">
    <property type="entry name" value="FAD_binding_3"/>
    <property type="match status" value="1"/>
</dbReference>
<organism evidence="9 10">
    <name type="scientific">Neisseria iguanae</name>
    <dbReference type="NCBI Taxonomy" id="90242"/>
    <lineage>
        <taxon>Bacteria</taxon>
        <taxon>Pseudomonadati</taxon>
        <taxon>Pseudomonadota</taxon>
        <taxon>Betaproteobacteria</taxon>
        <taxon>Neisseriales</taxon>
        <taxon>Neisseriaceae</taxon>
        <taxon>Neisseria</taxon>
    </lineage>
</organism>
<dbReference type="Gene3D" id="3.50.50.60">
    <property type="entry name" value="FAD/NAD(P)-binding domain"/>
    <property type="match status" value="2"/>
</dbReference>
<dbReference type="EMBL" id="PXYY01000062">
    <property type="protein sequence ID" value="PSJ79923.1"/>
    <property type="molecule type" value="Genomic_DNA"/>
</dbReference>
<gene>
    <name evidence="9" type="ORF">C7N83_09395</name>
</gene>
<dbReference type="InterPro" id="IPR018168">
    <property type="entry name" value="Ubi_Hdrlase_CS"/>
</dbReference>
<proteinExistence type="inferred from homology"/>
<name>A0A2P7TZ51_9NEIS</name>
<dbReference type="PRINTS" id="PR00420">
    <property type="entry name" value="RNGMNOXGNASE"/>
</dbReference>
<dbReference type="InterPro" id="IPR051205">
    <property type="entry name" value="UbiH/COQ6_monooxygenase"/>
</dbReference>
<dbReference type="PANTHER" id="PTHR43876">
    <property type="entry name" value="UBIQUINONE BIOSYNTHESIS MONOOXYGENASE COQ6, MITOCHONDRIAL"/>
    <property type="match status" value="1"/>
</dbReference>
<dbReference type="Proteomes" id="UP000241868">
    <property type="component" value="Unassembled WGS sequence"/>
</dbReference>
<dbReference type="RefSeq" id="WP_106742245.1">
    <property type="nucleotide sequence ID" value="NZ_PXYY01000062.1"/>
</dbReference>
<keyword evidence="4" id="KW-0285">Flavoprotein</keyword>
<evidence type="ECO:0000256" key="1">
    <source>
        <dbReference type="ARBA" id="ARBA00001974"/>
    </source>
</evidence>
<accession>A0A2P7TZ51</accession>
<comment type="pathway">
    <text evidence="2">Cofactor biosynthesis; ubiquinone biosynthesis.</text>
</comment>
<keyword evidence="10" id="KW-1185">Reference proteome</keyword>
<evidence type="ECO:0000259" key="8">
    <source>
        <dbReference type="Pfam" id="PF01494"/>
    </source>
</evidence>
<dbReference type="SUPFAM" id="SSF51905">
    <property type="entry name" value="FAD/NAD(P)-binding domain"/>
    <property type="match status" value="1"/>
</dbReference>
<protein>
    <submittedName>
        <fullName evidence="9">Ubiquinone biosynthesis protein UbiH</fullName>
    </submittedName>
</protein>
<dbReference type="GO" id="GO:0004497">
    <property type="term" value="F:monooxygenase activity"/>
    <property type="evidence" value="ECO:0007669"/>
    <property type="project" value="UniProtKB-KW"/>
</dbReference>
<comment type="cofactor">
    <cofactor evidence="1">
        <name>FAD</name>
        <dbReference type="ChEBI" id="CHEBI:57692"/>
    </cofactor>
</comment>
<keyword evidence="5" id="KW-0274">FAD</keyword>
<dbReference type="PROSITE" id="PS01304">
    <property type="entry name" value="UBIH"/>
    <property type="match status" value="1"/>
</dbReference>
<comment type="similarity">
    <text evidence="3">Belongs to the UbiH/COQ6 family.</text>
</comment>
<evidence type="ECO:0000256" key="7">
    <source>
        <dbReference type="ARBA" id="ARBA00023033"/>
    </source>
</evidence>
<comment type="caution">
    <text evidence="9">The sequence shown here is derived from an EMBL/GenBank/DDBJ whole genome shotgun (WGS) entry which is preliminary data.</text>
</comment>
<keyword evidence="6" id="KW-0560">Oxidoreductase</keyword>
<evidence type="ECO:0000256" key="2">
    <source>
        <dbReference type="ARBA" id="ARBA00004749"/>
    </source>
</evidence>
<sequence length="384" mass="41716">MIKHEILIIGGGLVGAAAAVALKRQGRDVALLEIRPAETDLSRLESGWDARIFAISPANQALLQSLDAWPSENRIQPVSVMDVRSDGGGRIEFKAADIPTPRLTAIAENRWLLAGLWQQIHALEIPVITQKAVELETDIQTASVRLENGGGTVRAKLIIGADGAHSWVRTQAGIEVRENPYGHHGVVANFITEKDHHGTAFQWFKNGEVLAYLPLPDHKISVVWSTAEPQKLTALNPEDLAAAVTAQGESVLGRLSPLSPACSFNLILRRPETTFAQRVLLAGDAAHTIHPLAGQGVNLGFGDVLELQKLSQGVADIGAYQFLKRFAQNRLEPVRTMQYGCDGLFRLFAGNTLPALSWLRNTGLDWVDAAPFLKNCLIKHAMGL</sequence>
<dbReference type="InterPro" id="IPR036188">
    <property type="entry name" value="FAD/NAD-bd_sf"/>
</dbReference>
<evidence type="ECO:0000313" key="9">
    <source>
        <dbReference type="EMBL" id="PSJ79923.1"/>
    </source>
</evidence>
<dbReference type="OrthoDB" id="9769565at2"/>
<feature type="domain" description="FAD-binding" evidence="8">
    <location>
        <begin position="133"/>
        <end position="330"/>
    </location>
</feature>
<keyword evidence="9" id="KW-0830">Ubiquinone</keyword>
<evidence type="ECO:0000313" key="10">
    <source>
        <dbReference type="Proteomes" id="UP000241868"/>
    </source>
</evidence>
<evidence type="ECO:0000256" key="6">
    <source>
        <dbReference type="ARBA" id="ARBA00023002"/>
    </source>
</evidence>
<dbReference type="Pfam" id="PF13450">
    <property type="entry name" value="NAD_binding_8"/>
    <property type="match status" value="1"/>
</dbReference>
<dbReference type="GO" id="GO:0016705">
    <property type="term" value="F:oxidoreductase activity, acting on paired donors, with incorporation or reduction of molecular oxygen"/>
    <property type="evidence" value="ECO:0007669"/>
    <property type="project" value="InterPro"/>
</dbReference>
<dbReference type="InterPro" id="IPR010971">
    <property type="entry name" value="UbiH/COQ6"/>
</dbReference>
<evidence type="ECO:0000256" key="3">
    <source>
        <dbReference type="ARBA" id="ARBA00005349"/>
    </source>
</evidence>
<dbReference type="GO" id="GO:0071949">
    <property type="term" value="F:FAD binding"/>
    <property type="evidence" value="ECO:0007669"/>
    <property type="project" value="InterPro"/>
</dbReference>
<dbReference type="AlphaFoldDB" id="A0A2P7TZ51"/>
<dbReference type="PANTHER" id="PTHR43876:SF7">
    <property type="entry name" value="UBIQUINONE BIOSYNTHESIS MONOOXYGENASE COQ6, MITOCHONDRIAL"/>
    <property type="match status" value="1"/>
</dbReference>
<reference evidence="9 10" key="1">
    <citation type="submission" date="2018-03" db="EMBL/GenBank/DDBJ databases">
        <title>Neisseria weixii sp. nov., isolated from the intestinal contents of Tibetan Plateau pika (Ochotona curzoniae) in Yushu, Qinghai Province, China.</title>
        <authorList>
            <person name="Gui Z."/>
        </authorList>
    </citation>
    <scope>NUCLEOTIDE SEQUENCE [LARGE SCALE GENOMIC DNA]</scope>
    <source>
        <strain evidence="9 10">ATCC 51483</strain>
    </source>
</reference>
<evidence type="ECO:0000256" key="4">
    <source>
        <dbReference type="ARBA" id="ARBA00022630"/>
    </source>
</evidence>
<dbReference type="NCBIfam" id="TIGR01988">
    <property type="entry name" value="Ubi-OHases"/>
    <property type="match status" value="1"/>
</dbReference>
<evidence type="ECO:0000256" key="5">
    <source>
        <dbReference type="ARBA" id="ARBA00022827"/>
    </source>
</evidence>
<dbReference type="UniPathway" id="UPA00232"/>
<dbReference type="InterPro" id="IPR002938">
    <property type="entry name" value="FAD-bd"/>
</dbReference>
<dbReference type="GO" id="GO:0006744">
    <property type="term" value="P:ubiquinone biosynthetic process"/>
    <property type="evidence" value="ECO:0007669"/>
    <property type="project" value="UniProtKB-UniPathway"/>
</dbReference>
<keyword evidence="7" id="KW-0503">Monooxygenase</keyword>